<accession>A0ABQ8AJZ9</accession>
<feature type="non-terminal residue" evidence="1">
    <location>
        <position position="1"/>
    </location>
</feature>
<dbReference type="EMBL" id="JAGKQM010000013">
    <property type="protein sequence ID" value="KAH0892812.1"/>
    <property type="molecule type" value="Genomic_DNA"/>
</dbReference>
<gene>
    <name evidence="1" type="ORF">HID58_055241</name>
</gene>
<organism evidence="1 2">
    <name type="scientific">Brassica napus</name>
    <name type="common">Rape</name>
    <dbReference type="NCBI Taxonomy" id="3708"/>
    <lineage>
        <taxon>Eukaryota</taxon>
        <taxon>Viridiplantae</taxon>
        <taxon>Streptophyta</taxon>
        <taxon>Embryophyta</taxon>
        <taxon>Tracheophyta</taxon>
        <taxon>Spermatophyta</taxon>
        <taxon>Magnoliopsida</taxon>
        <taxon>eudicotyledons</taxon>
        <taxon>Gunneridae</taxon>
        <taxon>Pentapetalae</taxon>
        <taxon>rosids</taxon>
        <taxon>malvids</taxon>
        <taxon>Brassicales</taxon>
        <taxon>Brassicaceae</taxon>
        <taxon>Brassiceae</taxon>
        <taxon>Brassica</taxon>
    </lineage>
</organism>
<evidence type="ECO:0000313" key="1">
    <source>
        <dbReference type="EMBL" id="KAH0892812.1"/>
    </source>
</evidence>
<evidence type="ECO:0000313" key="2">
    <source>
        <dbReference type="Proteomes" id="UP000824890"/>
    </source>
</evidence>
<feature type="non-terminal residue" evidence="1">
    <location>
        <position position="157"/>
    </location>
</feature>
<comment type="caution">
    <text evidence="1">The sequence shown here is derived from an EMBL/GenBank/DDBJ whole genome shotgun (WGS) entry which is preliminary data.</text>
</comment>
<reference evidence="1 2" key="1">
    <citation type="submission" date="2021-05" db="EMBL/GenBank/DDBJ databases">
        <title>Genome Assembly of Synthetic Allotetraploid Brassica napus Reveals Homoeologous Exchanges between Subgenomes.</title>
        <authorList>
            <person name="Davis J.T."/>
        </authorList>
    </citation>
    <scope>NUCLEOTIDE SEQUENCE [LARGE SCALE GENOMIC DNA]</scope>
    <source>
        <strain evidence="2">cv. Da-Ae</strain>
        <tissue evidence="1">Seedling</tissue>
    </source>
</reference>
<keyword evidence="2" id="KW-1185">Reference proteome</keyword>
<proteinExistence type="predicted"/>
<name>A0ABQ8AJZ9_BRANA</name>
<protein>
    <submittedName>
        <fullName evidence="1">Uncharacterized protein</fullName>
    </submittedName>
</protein>
<sequence>EISDHARRIIRVSATLNYVSKPFRFFNYLAEHTNVLPMVKEGNLPPRTKQAYEELCECQNATLQDPTAANFSKAGDQNTKFFYRMVQIRNARNMIRQLVNSQEEVLTSHMDIKKEVVSHFQRFFQSQDPMLDDVSVSDLQDLLTYICTSEAAAVLAG</sequence>
<dbReference type="Proteomes" id="UP000824890">
    <property type="component" value="Unassembled WGS sequence"/>
</dbReference>